<keyword evidence="1" id="KW-0812">Transmembrane</keyword>
<sequence>MSSSKRIMDIELLRGIAVLGVLFHHLQDSLFAASVPLLQRITLYTQPWWGVDLFFAISGFVIARSLIPALQGCSTRQEYWQETRNFWLRRAFRLLPSAWLWLALMLLACLFLNRSGAFGTLQANLQATLAGIAQYANFRFADSFYNYEYGTSFVYWSLSLEEQFYLLFPLLILLCRKYLVWALVLLVAVQLFTLRTPILMVIRTDALALGVLLAIWSAQPSYRRWEPTFLRRPWAGLAALLAVSLLLGFIATDRFTFTHYRIGVIALLCALLVWIASYNRDYLMPGCLFKSLMTWVGSRSYGIYLIHIPAYLLVREGIFRLQAANLPNPGGHPIPTLLIAFGLIAVLSELNYRFVEMPMRRRGVSLVQRLSLPPNVVPSSGATSC</sequence>
<evidence type="ECO:0000259" key="2">
    <source>
        <dbReference type="Pfam" id="PF01757"/>
    </source>
</evidence>
<feature type="transmembrane region" description="Helical" evidence="1">
    <location>
        <begin position="206"/>
        <end position="222"/>
    </location>
</feature>
<gene>
    <name evidence="3" type="ORF">IMW75_02440</name>
</gene>
<keyword evidence="1" id="KW-1133">Transmembrane helix</keyword>
<dbReference type="InterPro" id="IPR050879">
    <property type="entry name" value="Acyltransferase_3"/>
</dbReference>
<feature type="transmembrane region" description="Helical" evidence="1">
    <location>
        <begin position="258"/>
        <end position="276"/>
    </location>
</feature>
<feature type="transmembrane region" description="Helical" evidence="1">
    <location>
        <begin position="334"/>
        <end position="352"/>
    </location>
</feature>
<dbReference type="EMBL" id="JADEVO010000002">
    <property type="protein sequence ID" value="MBN3964145.1"/>
    <property type="molecule type" value="Genomic_DNA"/>
</dbReference>
<keyword evidence="4" id="KW-1185">Reference proteome</keyword>
<name>A0ABS3AAC9_9PSED</name>
<proteinExistence type="predicted"/>
<keyword evidence="1" id="KW-0472">Membrane</keyword>
<feature type="transmembrane region" description="Helical" evidence="1">
    <location>
        <begin position="234"/>
        <end position="252"/>
    </location>
</feature>
<dbReference type="InterPro" id="IPR002656">
    <property type="entry name" value="Acyl_transf_3_dom"/>
</dbReference>
<keyword evidence="3" id="KW-0808">Transferase</keyword>
<reference evidence="3 4" key="1">
    <citation type="journal article" date="2021" name="Int. J. Syst. Evol. Microbiol.">
        <title>Pseudomonas piscium sp. nov., Pseudomonas pisciculturae sp. nov., Pseudomonas mucoides sp. nov. and Pseudomonas neuropathica sp. nov. isolated from rainbow trout.</title>
        <authorList>
            <person name="Duman M."/>
            <person name="Mulet M."/>
            <person name="Altun S."/>
            <person name="Saticioglu I.B."/>
            <person name="Gomila M."/>
            <person name="Lalucat J."/>
            <person name="Garcia-Valdes E."/>
        </authorList>
    </citation>
    <scope>NUCLEOTIDE SEQUENCE [LARGE SCALE GENOMIC DNA]</scope>
    <source>
        <strain evidence="3 4">LMG 28632</strain>
    </source>
</reference>
<feature type="transmembrane region" description="Helical" evidence="1">
    <location>
        <begin position="48"/>
        <end position="70"/>
    </location>
</feature>
<dbReference type="PANTHER" id="PTHR23028:SF53">
    <property type="entry name" value="ACYL_TRANSF_3 DOMAIN-CONTAINING PROTEIN"/>
    <property type="match status" value="1"/>
</dbReference>
<comment type="caution">
    <text evidence="3">The sequence shown here is derived from an EMBL/GenBank/DDBJ whole genome shotgun (WGS) entry which is preliminary data.</text>
</comment>
<evidence type="ECO:0000313" key="4">
    <source>
        <dbReference type="Proteomes" id="UP000772591"/>
    </source>
</evidence>
<evidence type="ECO:0000256" key="1">
    <source>
        <dbReference type="SAM" id="Phobius"/>
    </source>
</evidence>
<evidence type="ECO:0000313" key="3">
    <source>
        <dbReference type="EMBL" id="MBN3964145.1"/>
    </source>
</evidence>
<accession>A0ABS3AAC9</accession>
<feature type="domain" description="Acyltransferase 3" evidence="2">
    <location>
        <begin position="10"/>
        <end position="345"/>
    </location>
</feature>
<feature type="transmembrane region" description="Helical" evidence="1">
    <location>
        <begin position="91"/>
        <end position="113"/>
    </location>
</feature>
<dbReference type="RefSeq" id="WP_205891767.1">
    <property type="nucleotide sequence ID" value="NZ_JADEVO010000002.1"/>
</dbReference>
<dbReference type="Pfam" id="PF01757">
    <property type="entry name" value="Acyl_transf_3"/>
    <property type="match status" value="1"/>
</dbReference>
<dbReference type="GO" id="GO:0016746">
    <property type="term" value="F:acyltransferase activity"/>
    <property type="evidence" value="ECO:0007669"/>
    <property type="project" value="UniProtKB-KW"/>
</dbReference>
<dbReference type="PANTHER" id="PTHR23028">
    <property type="entry name" value="ACETYLTRANSFERASE"/>
    <property type="match status" value="1"/>
</dbReference>
<keyword evidence="3" id="KW-0012">Acyltransferase</keyword>
<dbReference type="Proteomes" id="UP000772591">
    <property type="component" value="Unassembled WGS sequence"/>
</dbReference>
<organism evidence="3 4">
    <name type="scientific">Pseudomonas gregormendelii</name>
    <dbReference type="NCBI Taxonomy" id="1628277"/>
    <lineage>
        <taxon>Bacteria</taxon>
        <taxon>Pseudomonadati</taxon>
        <taxon>Pseudomonadota</taxon>
        <taxon>Gammaproteobacteria</taxon>
        <taxon>Pseudomonadales</taxon>
        <taxon>Pseudomonadaceae</taxon>
        <taxon>Pseudomonas</taxon>
    </lineage>
</organism>
<protein>
    <submittedName>
        <fullName evidence="3">Acyltransferase</fullName>
    </submittedName>
</protein>